<feature type="compositionally biased region" description="Polar residues" evidence="6">
    <location>
        <begin position="273"/>
        <end position="282"/>
    </location>
</feature>
<dbReference type="Pfam" id="PF03131">
    <property type="entry name" value="bZIP_Maf"/>
    <property type="match status" value="1"/>
</dbReference>
<comment type="subcellular location">
    <subcellularLocation>
        <location evidence="1">Nucleus</location>
    </subcellularLocation>
</comment>
<feature type="compositionally biased region" description="Low complexity" evidence="6">
    <location>
        <begin position="554"/>
        <end position="571"/>
    </location>
</feature>
<evidence type="ECO:0000256" key="3">
    <source>
        <dbReference type="ARBA" id="ARBA00023125"/>
    </source>
</evidence>
<name>A0A0K6S8D5_9ALVE</name>
<dbReference type="AlphaFoldDB" id="A0A0K6S8D5"/>
<keyword evidence="2" id="KW-0805">Transcription regulation</keyword>
<feature type="compositionally biased region" description="Acidic residues" evidence="6">
    <location>
        <begin position="399"/>
        <end position="414"/>
    </location>
</feature>
<protein>
    <recommendedName>
        <fullName evidence="8">BZIP domain-containing protein</fullName>
    </recommendedName>
</protein>
<dbReference type="PANTHER" id="PTHR13044:SF14">
    <property type="entry name" value="CRYPTOCEPHAL, ISOFORM A"/>
    <property type="match status" value="1"/>
</dbReference>
<feature type="compositionally biased region" description="Gly residues" evidence="6">
    <location>
        <begin position="632"/>
        <end position="641"/>
    </location>
</feature>
<keyword evidence="4" id="KW-0804">Transcription</keyword>
<dbReference type="PANTHER" id="PTHR13044">
    <property type="entry name" value="ACTIVATING TRANSCRIPTION FACTOR ATF 4/5"/>
    <property type="match status" value="1"/>
</dbReference>
<feature type="region of interest" description="Disordered" evidence="6">
    <location>
        <begin position="486"/>
        <end position="515"/>
    </location>
</feature>
<dbReference type="GO" id="GO:0000977">
    <property type="term" value="F:RNA polymerase II transcription regulatory region sequence-specific DNA binding"/>
    <property type="evidence" value="ECO:0007669"/>
    <property type="project" value="TreeGrafter"/>
</dbReference>
<feature type="compositionally biased region" description="Low complexity" evidence="6">
    <location>
        <begin position="660"/>
        <end position="675"/>
    </location>
</feature>
<evidence type="ECO:0000256" key="7">
    <source>
        <dbReference type="SAM" id="Phobius"/>
    </source>
</evidence>
<feature type="compositionally biased region" description="Basic and acidic residues" evidence="6">
    <location>
        <begin position="1101"/>
        <end position="1112"/>
    </location>
</feature>
<evidence type="ECO:0000256" key="4">
    <source>
        <dbReference type="ARBA" id="ARBA00023163"/>
    </source>
</evidence>
<organism evidence="9">
    <name type="scientific">Chromera velia CCMP2878</name>
    <dbReference type="NCBI Taxonomy" id="1169474"/>
    <lineage>
        <taxon>Eukaryota</taxon>
        <taxon>Sar</taxon>
        <taxon>Alveolata</taxon>
        <taxon>Colpodellida</taxon>
        <taxon>Chromeraceae</taxon>
        <taxon>Chromera</taxon>
    </lineage>
</organism>
<evidence type="ECO:0000259" key="8">
    <source>
        <dbReference type="PROSITE" id="PS50217"/>
    </source>
</evidence>
<dbReference type="EMBL" id="CDMZ01001708">
    <property type="protein sequence ID" value="CUC09806.1"/>
    <property type="molecule type" value="Genomic_DNA"/>
</dbReference>
<dbReference type="InterPro" id="IPR046347">
    <property type="entry name" value="bZIP_sf"/>
</dbReference>
<feature type="region of interest" description="Disordered" evidence="6">
    <location>
        <begin position="208"/>
        <end position="242"/>
    </location>
</feature>
<feature type="compositionally biased region" description="Low complexity" evidence="6">
    <location>
        <begin position="736"/>
        <end position="750"/>
    </location>
</feature>
<feature type="region of interest" description="Disordered" evidence="6">
    <location>
        <begin position="716"/>
        <end position="761"/>
    </location>
</feature>
<feature type="compositionally biased region" description="Polar residues" evidence="6">
    <location>
        <begin position="1036"/>
        <end position="1046"/>
    </location>
</feature>
<keyword evidence="7" id="KW-0812">Transmembrane</keyword>
<dbReference type="VEuPathDB" id="CryptoDB:Cvel_24003"/>
<feature type="region of interest" description="Disordered" evidence="6">
    <location>
        <begin position="1017"/>
        <end position="1058"/>
    </location>
</feature>
<proteinExistence type="predicted"/>
<gene>
    <name evidence="9" type="ORF">Cvel_24003.t1</name>
</gene>
<keyword evidence="3" id="KW-0238">DNA-binding</keyword>
<sequence length="1143" mass="118946">MVKARTKVGVRSSSNSRCLSGLCVGTGSLEECKGDRCFQGASLESVAELCQSATVFYCTRSKSMFESCDGRTSPHGDAWNHGTLQLSPMRTQGAGEGGGEVAPFRCISDEASHGWTNPSTTIGGPGWEVESPSCGLQRDDFERGDGGMDGVEGGVACMDPSMHLEGCRCGEFPPEEQQWIPSGERGGMEIGEGDGDMPPLPLGVGMNGEEEGDDGRLGDGMGLEMHQQSPQPPLFSSSSSSSASAGMSCAYLGAHGDALMGNGEGGGHMNPDGSYSQLQQQEGGVGMEAGGNSVPRALFVSSSKKRAIDESAIEALRDNSSADTLGVHLQQQQQNGLLVVPAGTGEGGQGVHDGSGGFGPSPGLGYAGQEGQQLPQVQMQAGVVQGGIWGGGGAPPGCEGEEGDEVFEDGEGDGDGMTVTPSERKGALTFVSSGSTPGGNRGPPSVASGDSHPAAGRLLQGHQQRERDPLPDLSGLSEQERVLFMKERKKEQNRVSAVRSRARKKNEKQTKDQELEDLRDRVASLSVENASLHAENRLLKGQVGFLMNKAFQPNHQPQQLQTQQSQPQSSQMPVLMDGSVHGHGEDQNHEGDATMEGAAEGGDGHHARPLYALHPEPRAPAVPPHSSRSGLGHIGRGGGAQRRGRGRLNGTRGRETAAVSSSGSSSSSSSASASGHQREFADALAPLVENSQQPQMLCFRDPTHAFPMDALAHLQNQQRHRQGQQQGFLGPGGGDAFAAARAGGSSAQTGPPLPVIRSLGPGVQAGGGQFGGVSGEGVSVGGMGGMGLPETGVTMRVGVSGLGGHQGSNLEDGTAASSSSFEGGSIGNGGGRVRLSGRRGGGLSAHSITFLGALVCVSTISEEMGLGVGADGGVAGASAGRRRRLEAERDDGVWLEWAVYASVLILVSLTLTWLLRPVTVRIAPVVFPLFAYLLQSCCLPLFWVGLLSKDSALGPPGSTSPFAVAPVRGVPPPAETQTRMKRVAHAQGDSTLLQRVGRSLRLVLFVLSPVRQCVGGRGREKRDAAGAGTEAASTKAEGSQDSGRVQTESESERLEREKEGHIASFRARLNYLLWRAGLLQLNSFQYASMCLDGQRHAQTKRGVEKGKSKEGEPGISQEEALHSTLPKGAAESDFLTLPSASKM</sequence>
<evidence type="ECO:0000256" key="5">
    <source>
        <dbReference type="ARBA" id="ARBA00023242"/>
    </source>
</evidence>
<keyword evidence="5" id="KW-0539">Nucleus</keyword>
<evidence type="ECO:0000313" key="9">
    <source>
        <dbReference type="EMBL" id="CUC09806.1"/>
    </source>
</evidence>
<dbReference type="InterPro" id="IPR004826">
    <property type="entry name" value="bZIP_Maf"/>
</dbReference>
<feature type="region of interest" description="Disordered" evidence="6">
    <location>
        <begin position="554"/>
        <end position="678"/>
    </location>
</feature>
<dbReference type="SUPFAM" id="SSF57959">
    <property type="entry name" value="Leucine zipper domain"/>
    <property type="match status" value="1"/>
</dbReference>
<dbReference type="Gene3D" id="1.20.5.170">
    <property type="match status" value="1"/>
</dbReference>
<feature type="domain" description="BZIP" evidence="8">
    <location>
        <begin position="486"/>
        <end position="546"/>
    </location>
</feature>
<accession>A0A0K6S8D5</accession>
<dbReference type="SMART" id="SM00338">
    <property type="entry name" value="BRLZ"/>
    <property type="match status" value="1"/>
</dbReference>
<feature type="transmembrane region" description="Helical" evidence="7">
    <location>
        <begin position="922"/>
        <end position="946"/>
    </location>
</feature>
<evidence type="ECO:0000256" key="2">
    <source>
        <dbReference type="ARBA" id="ARBA00023015"/>
    </source>
</evidence>
<dbReference type="PROSITE" id="PS00036">
    <property type="entry name" value="BZIP_BASIC"/>
    <property type="match status" value="1"/>
</dbReference>
<evidence type="ECO:0000256" key="1">
    <source>
        <dbReference type="ARBA" id="ARBA00004123"/>
    </source>
</evidence>
<feature type="region of interest" description="Disordered" evidence="6">
    <location>
        <begin position="1099"/>
        <end position="1143"/>
    </location>
</feature>
<evidence type="ECO:0000256" key="6">
    <source>
        <dbReference type="SAM" id="MobiDB-lite"/>
    </source>
</evidence>
<feature type="region of interest" description="Disordered" evidence="6">
    <location>
        <begin position="391"/>
        <end position="455"/>
    </location>
</feature>
<dbReference type="GO" id="GO:0005634">
    <property type="term" value="C:nucleus"/>
    <property type="evidence" value="ECO:0007669"/>
    <property type="project" value="UniProtKB-SubCell"/>
</dbReference>
<keyword evidence="7" id="KW-0472">Membrane</keyword>
<feature type="region of interest" description="Disordered" evidence="6">
    <location>
        <begin position="113"/>
        <end position="132"/>
    </location>
</feature>
<keyword evidence="7" id="KW-1133">Transmembrane helix</keyword>
<dbReference type="GO" id="GO:0001228">
    <property type="term" value="F:DNA-binding transcription activator activity, RNA polymerase II-specific"/>
    <property type="evidence" value="ECO:0007669"/>
    <property type="project" value="TreeGrafter"/>
</dbReference>
<dbReference type="InterPro" id="IPR004827">
    <property type="entry name" value="bZIP"/>
</dbReference>
<reference evidence="9" key="1">
    <citation type="submission" date="2014-11" db="EMBL/GenBank/DDBJ databases">
        <title>Molecular phylogeny of cliff fern family Woodsiaceae with morphological implications.</title>
        <authorList>
            <person name="Shao Y.-Z."/>
            <person name="Wei R."/>
            <person name="Zhang X.-C."/>
        </authorList>
    </citation>
    <scope>NUCLEOTIDE SEQUENCE</scope>
</reference>
<feature type="compositionally biased region" description="Basic and acidic residues" evidence="6">
    <location>
        <begin position="580"/>
        <end position="592"/>
    </location>
</feature>
<feature type="transmembrane region" description="Helical" evidence="7">
    <location>
        <begin position="894"/>
        <end position="915"/>
    </location>
</feature>
<feature type="region of interest" description="Disordered" evidence="6">
    <location>
        <begin position="263"/>
        <end position="285"/>
    </location>
</feature>
<feature type="region of interest" description="Disordered" evidence="6">
    <location>
        <begin position="803"/>
        <end position="825"/>
    </location>
</feature>
<dbReference type="CDD" id="cd14686">
    <property type="entry name" value="bZIP"/>
    <property type="match status" value="1"/>
</dbReference>
<dbReference type="PROSITE" id="PS50217">
    <property type="entry name" value="BZIP"/>
    <property type="match status" value="1"/>
</dbReference>